<keyword evidence="1" id="KW-0175">Coiled coil</keyword>
<evidence type="ECO:0000313" key="2">
    <source>
        <dbReference type="EMBL" id="QPJ66000.1"/>
    </source>
</evidence>
<dbReference type="EMBL" id="CP048620">
    <property type="protein sequence ID" value="QPJ66000.1"/>
    <property type="molecule type" value="Genomic_DNA"/>
</dbReference>
<dbReference type="AlphaFoldDB" id="A0A7T0G427"/>
<dbReference type="KEGG" id="nva:G3M78_11585"/>
<gene>
    <name evidence="2" type="ORF">G3M78_11585</name>
</gene>
<organism evidence="2 3">
    <name type="scientific">Candidatus Nitrohelix vancouverensis</name>
    <dbReference type="NCBI Taxonomy" id="2705534"/>
    <lineage>
        <taxon>Bacteria</taxon>
        <taxon>Pseudomonadati</taxon>
        <taxon>Nitrospinota/Tectimicrobiota group</taxon>
        <taxon>Nitrospinota</taxon>
        <taxon>Nitrospinia</taxon>
        <taxon>Nitrospinales</taxon>
        <taxon>Nitrospinaceae</taxon>
        <taxon>Candidatus Nitrohelix</taxon>
    </lineage>
</organism>
<sequence length="84" mass="10058">MNQQDETIGTIKGRLEALNRSLVSERNSEQYYETLLEKTPPDTEENIGMRRMYQDLKEEEKKHVATLETLIKQWEQRMKELSEK</sequence>
<accession>A0A7T0G427</accession>
<reference evidence="3" key="1">
    <citation type="submission" date="2020-02" db="EMBL/GenBank/DDBJ databases">
        <title>Genomic and physiological characterization of two novel Nitrospinaceae genera.</title>
        <authorList>
            <person name="Mueller A.J."/>
            <person name="Jung M.-Y."/>
            <person name="Strachan C.R."/>
            <person name="Herbold C.W."/>
            <person name="Kirkegaard R.H."/>
            <person name="Daims H."/>
        </authorList>
    </citation>
    <scope>NUCLEOTIDE SEQUENCE [LARGE SCALE GENOMIC DNA]</scope>
</reference>
<proteinExistence type="predicted"/>
<dbReference type="Gene3D" id="1.20.1260.10">
    <property type="match status" value="1"/>
</dbReference>
<feature type="coiled-coil region" evidence="1">
    <location>
        <begin position="53"/>
        <end position="84"/>
    </location>
</feature>
<dbReference type="InterPro" id="IPR012347">
    <property type="entry name" value="Ferritin-like"/>
</dbReference>
<evidence type="ECO:0008006" key="4">
    <source>
        <dbReference type="Google" id="ProtNLM"/>
    </source>
</evidence>
<dbReference type="InterPro" id="IPR009078">
    <property type="entry name" value="Ferritin-like_SF"/>
</dbReference>
<protein>
    <recommendedName>
        <fullName evidence="4">Rubrerythrin diiron-binding domain-containing protein</fullName>
    </recommendedName>
</protein>
<name>A0A7T0G427_9BACT</name>
<dbReference type="SUPFAM" id="SSF47240">
    <property type="entry name" value="Ferritin-like"/>
    <property type="match status" value="1"/>
</dbReference>
<dbReference type="Proteomes" id="UP000594464">
    <property type="component" value="Chromosome"/>
</dbReference>
<evidence type="ECO:0000256" key="1">
    <source>
        <dbReference type="SAM" id="Coils"/>
    </source>
</evidence>
<evidence type="ECO:0000313" key="3">
    <source>
        <dbReference type="Proteomes" id="UP000594464"/>
    </source>
</evidence>